<name>A0A7I7L1K1_9MYCO</name>
<evidence type="ECO:0008006" key="3">
    <source>
        <dbReference type="Google" id="ProtNLM"/>
    </source>
</evidence>
<protein>
    <recommendedName>
        <fullName evidence="3">DUF2505 domain-containing protein</fullName>
    </recommendedName>
</protein>
<proteinExistence type="predicted"/>
<reference evidence="1 2" key="1">
    <citation type="journal article" date="2019" name="Emerg. Microbes Infect.">
        <title>Comprehensive subspecies identification of 175 nontuberculous mycobacteria species based on 7547 genomic profiles.</title>
        <authorList>
            <person name="Matsumoto Y."/>
            <person name="Kinjo T."/>
            <person name="Motooka D."/>
            <person name="Nabeya D."/>
            <person name="Jung N."/>
            <person name="Uechi K."/>
            <person name="Horii T."/>
            <person name="Iida T."/>
            <person name="Fujita J."/>
            <person name="Nakamura S."/>
        </authorList>
    </citation>
    <scope>NUCLEOTIDE SEQUENCE [LARGE SCALE GENOMIC DNA]</scope>
    <source>
        <strain evidence="1 2">JCM 12404</strain>
    </source>
</reference>
<organism evidence="1 2">
    <name type="scientific">Mycobacterium cookii</name>
    <dbReference type="NCBI Taxonomy" id="1775"/>
    <lineage>
        <taxon>Bacteria</taxon>
        <taxon>Bacillati</taxon>
        <taxon>Actinomycetota</taxon>
        <taxon>Actinomycetes</taxon>
        <taxon>Mycobacteriales</taxon>
        <taxon>Mycobacteriaceae</taxon>
        <taxon>Mycobacterium</taxon>
    </lineage>
</organism>
<dbReference type="RefSeq" id="WP_163779324.1">
    <property type="nucleotide sequence ID" value="NZ_AP022569.1"/>
</dbReference>
<dbReference type="Proteomes" id="UP000465866">
    <property type="component" value="Chromosome"/>
</dbReference>
<keyword evidence="2" id="KW-1185">Reference proteome</keyword>
<accession>A0A7I7L1K1</accession>
<dbReference type="Pfam" id="PF10698">
    <property type="entry name" value="DUF2505"/>
    <property type="match status" value="1"/>
</dbReference>
<dbReference type="AlphaFoldDB" id="A0A7I7L1K1"/>
<evidence type="ECO:0000313" key="1">
    <source>
        <dbReference type="EMBL" id="BBX47907.1"/>
    </source>
</evidence>
<sequence>MPRSFDMSTDYGVSVDEVLAAFSEEQYWLARLADSGADDTVLDSMEIGGPAGDDGSIDVITTQVLRRDRLPGVVTQFHRGDLRIRREERWAPVIDGAATATVTGSILDAPALLTGTAMLEPLNDCGGARLTLRATVEVKVPLVGGKLENFIGSQLVDLLIAEQRFTTTWIGRTA</sequence>
<dbReference type="EMBL" id="AP022569">
    <property type="protein sequence ID" value="BBX47907.1"/>
    <property type="molecule type" value="Genomic_DNA"/>
</dbReference>
<evidence type="ECO:0000313" key="2">
    <source>
        <dbReference type="Proteomes" id="UP000465866"/>
    </source>
</evidence>
<gene>
    <name evidence="1" type="ORF">MCOO_39220</name>
</gene>
<dbReference type="InterPro" id="IPR019639">
    <property type="entry name" value="DUF2505"/>
</dbReference>
<dbReference type="KEGG" id="mcoo:MCOO_39220"/>